<comment type="caution">
    <text evidence="1">The sequence shown here is derived from an EMBL/GenBank/DDBJ whole genome shotgun (WGS) entry which is preliminary data.</text>
</comment>
<proteinExistence type="predicted"/>
<name>A0A1X1WMU3_MYCIR</name>
<dbReference type="RefSeq" id="WP_085175328.1">
    <property type="nucleotide sequence ID" value="NZ_LQPC01000030.1"/>
</dbReference>
<sequence length="412" mass="43300">MPETRAWSGDAHDAATRMFERASNQTKSFSTYTSAISDALIAGAGTIGRARTALLDKADQIDMTGQLYVNDQWVVLITGAKMTLEEAAELERRAQAEQGIVNRLLVAVGAADDATADSLTAAANPHGFEMPRASDDPFSIPTPGSQRPIDEVPNPSNAMGMTQQAIIRDTDMAQTVRDTKTETKYDPETGDEISTTTTIYKQDGSKHVTTVNARPTFPDRGPTTTEIHYDKDGNEISETSSFTFNDLGDHGMRNAHVTTVTFPNQTVTTLVEYPGGGKSATVQVPGRPPADVPLELFNKPILTSAETALTGLESARGLPMLSQEAAERVQIGAKYGGPALGIGSALWDVATAETGFTRCVAAAEGVTSFTTGTLAGLAASEAGPGTAILVGIAASEGGTALGNWIGNTFCPR</sequence>
<reference evidence="1 2" key="1">
    <citation type="submission" date="2016-01" db="EMBL/GenBank/DDBJ databases">
        <title>The new phylogeny of the genus Mycobacterium.</title>
        <authorList>
            <person name="Tarcisio F."/>
            <person name="Conor M."/>
            <person name="Antonella G."/>
            <person name="Elisabetta G."/>
            <person name="Giulia F.S."/>
            <person name="Sara T."/>
            <person name="Anna F."/>
            <person name="Clotilde B."/>
            <person name="Roberto B."/>
            <person name="Veronica D.S."/>
            <person name="Fabio R."/>
            <person name="Monica P."/>
            <person name="Olivier J."/>
            <person name="Enrico T."/>
            <person name="Nicola S."/>
        </authorList>
    </citation>
    <scope>NUCLEOTIDE SEQUENCE [LARGE SCALE GENOMIC DNA]</scope>
    <source>
        <strain evidence="1 2">DSM 45541</strain>
    </source>
</reference>
<organism evidence="1 2">
    <name type="scientific">Mycolicibacterium iranicum</name>
    <name type="common">Mycobacterium iranicum</name>
    <dbReference type="NCBI Taxonomy" id="912594"/>
    <lineage>
        <taxon>Bacteria</taxon>
        <taxon>Bacillati</taxon>
        <taxon>Actinomycetota</taxon>
        <taxon>Actinomycetes</taxon>
        <taxon>Mycobacteriales</taxon>
        <taxon>Mycobacteriaceae</taxon>
        <taxon>Mycolicibacterium</taxon>
    </lineage>
</organism>
<gene>
    <name evidence="1" type="ORF">AWC12_16220</name>
</gene>
<dbReference type="AlphaFoldDB" id="A0A1X1WMU3"/>
<dbReference type="EMBL" id="LQPC01000030">
    <property type="protein sequence ID" value="ORV87880.1"/>
    <property type="molecule type" value="Genomic_DNA"/>
</dbReference>
<evidence type="ECO:0000313" key="1">
    <source>
        <dbReference type="EMBL" id="ORV87880.1"/>
    </source>
</evidence>
<accession>A0A1X1WMU3</accession>
<evidence type="ECO:0000313" key="2">
    <source>
        <dbReference type="Proteomes" id="UP000193622"/>
    </source>
</evidence>
<protein>
    <submittedName>
        <fullName evidence="1">Uncharacterized protein</fullName>
    </submittedName>
</protein>
<dbReference type="Proteomes" id="UP000193622">
    <property type="component" value="Unassembled WGS sequence"/>
</dbReference>